<comment type="subcellular location">
    <subcellularLocation>
        <location evidence="1 12">Cell membrane</location>
        <topology evidence="1 12">Multi-pass membrane protein</topology>
    </subcellularLocation>
</comment>
<feature type="transmembrane region" description="Helical" evidence="12">
    <location>
        <begin position="140"/>
        <end position="161"/>
    </location>
</feature>
<feature type="transmembrane region" description="Helical" evidence="12">
    <location>
        <begin position="31"/>
        <end position="53"/>
    </location>
</feature>
<dbReference type="AlphaFoldDB" id="A0A6J4KCU7"/>
<accession>A0A6J4KCU7</accession>
<proteinExistence type="inferred from homology"/>
<feature type="domain" description="Peptidase M48" evidence="13">
    <location>
        <begin position="65"/>
        <end position="273"/>
    </location>
</feature>
<dbReference type="GO" id="GO:0004222">
    <property type="term" value="F:metalloendopeptidase activity"/>
    <property type="evidence" value="ECO:0007669"/>
    <property type="project" value="UniProtKB-UniRule"/>
</dbReference>
<evidence type="ECO:0000256" key="11">
    <source>
        <dbReference type="ARBA" id="ARBA00023136"/>
    </source>
</evidence>
<sequence length="283" mass="29971">MSNARVFLLMAGLTGLFVALGGAFGGRTGMGIALAVAALMNVAMYYGSARMVLRMYGARVVTRDEAPWLYDMTDRLRLRAGLPMPTLAIAPHDQPNAFATGRGPENAVVCVTEGLMALVSREELEAVIAHELAHIKNRDMLLQTVAATLAGAIGNVANFGLLFGGDEDRPSPVALIGMAIVAPIAAMLIQFAISRQREFRADAVGAEICGRPLALAGALRRLEAGARAIPMHVAPAAAPMAQVNPLAAHGGRMMKWFATHPPTEERVARLEAMAGEQRVLQLA</sequence>
<evidence type="ECO:0000256" key="9">
    <source>
        <dbReference type="ARBA" id="ARBA00022989"/>
    </source>
</evidence>
<dbReference type="InterPro" id="IPR001915">
    <property type="entry name" value="Peptidase_M48"/>
</dbReference>
<feature type="binding site" evidence="12">
    <location>
        <position position="130"/>
    </location>
    <ligand>
        <name>Zn(2+)</name>
        <dbReference type="ChEBI" id="CHEBI:29105"/>
        <note>catalytic</note>
    </ligand>
</feature>
<keyword evidence="9 12" id="KW-1133">Transmembrane helix</keyword>
<evidence type="ECO:0000256" key="1">
    <source>
        <dbReference type="ARBA" id="ARBA00004651"/>
    </source>
</evidence>
<feature type="binding site" evidence="12">
    <location>
        <position position="134"/>
    </location>
    <ligand>
        <name>Zn(2+)</name>
        <dbReference type="ChEBI" id="CHEBI:29105"/>
        <note>catalytic</note>
    </ligand>
</feature>
<dbReference type="InterPro" id="IPR050083">
    <property type="entry name" value="HtpX_protease"/>
</dbReference>
<evidence type="ECO:0000256" key="2">
    <source>
        <dbReference type="ARBA" id="ARBA00009779"/>
    </source>
</evidence>
<evidence type="ECO:0000256" key="8">
    <source>
        <dbReference type="ARBA" id="ARBA00022833"/>
    </source>
</evidence>
<keyword evidence="6 12" id="KW-0479">Metal-binding</keyword>
<dbReference type="EMBL" id="CADCTW010000029">
    <property type="protein sequence ID" value="CAA9301426.1"/>
    <property type="molecule type" value="Genomic_DNA"/>
</dbReference>
<dbReference type="InterPro" id="IPR022919">
    <property type="entry name" value="Pept_M48_protease_HtpX"/>
</dbReference>
<dbReference type="HAMAP" id="MF_00188">
    <property type="entry name" value="Pept_M48_protease_HtpX"/>
    <property type="match status" value="1"/>
</dbReference>
<feature type="transmembrane region" description="Helical" evidence="12">
    <location>
        <begin position="173"/>
        <end position="193"/>
    </location>
</feature>
<evidence type="ECO:0000256" key="12">
    <source>
        <dbReference type="HAMAP-Rule" id="MF_00188"/>
    </source>
</evidence>
<dbReference type="GO" id="GO:0006508">
    <property type="term" value="P:proteolysis"/>
    <property type="evidence" value="ECO:0007669"/>
    <property type="project" value="UniProtKB-KW"/>
</dbReference>
<evidence type="ECO:0000256" key="10">
    <source>
        <dbReference type="ARBA" id="ARBA00023049"/>
    </source>
</evidence>
<dbReference type="PANTHER" id="PTHR43221">
    <property type="entry name" value="PROTEASE HTPX"/>
    <property type="match status" value="1"/>
</dbReference>
<organism evidence="14">
    <name type="scientific">uncultured Gemmatimonadota bacterium</name>
    <dbReference type="NCBI Taxonomy" id="203437"/>
    <lineage>
        <taxon>Bacteria</taxon>
        <taxon>Pseudomonadati</taxon>
        <taxon>Gemmatimonadota</taxon>
        <taxon>environmental samples</taxon>
    </lineage>
</organism>
<evidence type="ECO:0000256" key="5">
    <source>
        <dbReference type="ARBA" id="ARBA00022692"/>
    </source>
</evidence>
<evidence type="ECO:0000313" key="14">
    <source>
        <dbReference type="EMBL" id="CAA9301426.1"/>
    </source>
</evidence>
<evidence type="ECO:0000256" key="4">
    <source>
        <dbReference type="ARBA" id="ARBA00022670"/>
    </source>
</evidence>
<evidence type="ECO:0000259" key="13">
    <source>
        <dbReference type="Pfam" id="PF01435"/>
    </source>
</evidence>
<dbReference type="CDD" id="cd07336">
    <property type="entry name" value="M48B_HtpX_like"/>
    <property type="match status" value="1"/>
</dbReference>
<keyword evidence="5 12" id="KW-0812">Transmembrane</keyword>
<evidence type="ECO:0000256" key="7">
    <source>
        <dbReference type="ARBA" id="ARBA00022801"/>
    </source>
</evidence>
<feature type="active site" evidence="12">
    <location>
        <position position="131"/>
    </location>
</feature>
<dbReference type="PANTHER" id="PTHR43221:SF1">
    <property type="entry name" value="PROTEASE HTPX"/>
    <property type="match status" value="1"/>
</dbReference>
<evidence type="ECO:0000256" key="6">
    <source>
        <dbReference type="ARBA" id="ARBA00022723"/>
    </source>
</evidence>
<comment type="cofactor">
    <cofactor evidence="12">
        <name>Zn(2+)</name>
        <dbReference type="ChEBI" id="CHEBI:29105"/>
    </cofactor>
    <text evidence="12">Binds 1 zinc ion per subunit.</text>
</comment>
<name>A0A6J4KCU7_9BACT</name>
<dbReference type="EC" id="3.4.24.-" evidence="12"/>
<comment type="similarity">
    <text evidence="2 12">Belongs to the peptidase M48B family.</text>
</comment>
<reference evidence="14" key="1">
    <citation type="submission" date="2020-02" db="EMBL/GenBank/DDBJ databases">
        <authorList>
            <person name="Meier V. D."/>
        </authorList>
    </citation>
    <scope>NUCLEOTIDE SEQUENCE</scope>
    <source>
        <strain evidence="14">AVDCRST_MAG68</strain>
    </source>
</reference>
<keyword evidence="8 12" id="KW-0862">Zinc</keyword>
<keyword evidence="4 12" id="KW-0645">Protease</keyword>
<keyword evidence="7 12" id="KW-0378">Hydrolase</keyword>
<evidence type="ECO:0000256" key="3">
    <source>
        <dbReference type="ARBA" id="ARBA00022475"/>
    </source>
</evidence>
<dbReference type="Gene3D" id="3.30.2010.10">
    <property type="entry name" value="Metalloproteases ('zincins'), catalytic domain"/>
    <property type="match status" value="1"/>
</dbReference>
<dbReference type="GO" id="GO:0005886">
    <property type="term" value="C:plasma membrane"/>
    <property type="evidence" value="ECO:0007669"/>
    <property type="project" value="UniProtKB-SubCell"/>
</dbReference>
<dbReference type="GO" id="GO:0008270">
    <property type="term" value="F:zinc ion binding"/>
    <property type="evidence" value="ECO:0007669"/>
    <property type="project" value="UniProtKB-UniRule"/>
</dbReference>
<keyword evidence="3 12" id="KW-1003">Cell membrane</keyword>
<protein>
    <recommendedName>
        <fullName evidence="12">Protease HtpX homolog</fullName>
        <ecNumber evidence="12">3.4.24.-</ecNumber>
    </recommendedName>
</protein>
<feature type="binding site" evidence="12">
    <location>
        <position position="198"/>
    </location>
    <ligand>
        <name>Zn(2+)</name>
        <dbReference type="ChEBI" id="CHEBI:29105"/>
        <note>catalytic</note>
    </ligand>
</feature>
<keyword evidence="10 12" id="KW-0482">Metalloprotease</keyword>
<dbReference type="Pfam" id="PF01435">
    <property type="entry name" value="Peptidase_M48"/>
    <property type="match status" value="1"/>
</dbReference>
<gene>
    <name evidence="12" type="primary">htpX</name>
    <name evidence="14" type="ORF">AVDCRST_MAG68-483</name>
</gene>
<keyword evidence="11 12" id="KW-0472">Membrane</keyword>